<dbReference type="PROSITE" id="PS51257">
    <property type="entry name" value="PROKAR_LIPOPROTEIN"/>
    <property type="match status" value="1"/>
</dbReference>
<dbReference type="RefSeq" id="WP_092349568.1">
    <property type="nucleotide sequence ID" value="NZ_CZVW01000009.1"/>
</dbReference>
<dbReference type="InterPro" id="IPR036909">
    <property type="entry name" value="Cyt_c-like_dom_sf"/>
</dbReference>
<dbReference type="EMBL" id="CZVW01000009">
    <property type="protein sequence ID" value="CUT01466.1"/>
    <property type="molecule type" value="Genomic_DNA"/>
</dbReference>
<dbReference type="OrthoDB" id="9814672at2"/>
<organism evidence="2 3">
    <name type="scientific">Candidatus Chryseopegocella kryptomonas</name>
    <dbReference type="NCBI Taxonomy" id="1633643"/>
    <lineage>
        <taxon>Bacteria</taxon>
        <taxon>Pseudomonadati</taxon>
        <taxon>Candidatus Kryptoniota</taxon>
        <taxon>Candidatus Chryseopegocella</taxon>
    </lineage>
</organism>
<dbReference type="GO" id="GO:0009055">
    <property type="term" value="F:electron transfer activity"/>
    <property type="evidence" value="ECO:0007669"/>
    <property type="project" value="InterPro"/>
</dbReference>
<sequence>MKKAIFLTLIFFAGCYTIIKHPEISYTGSSGETYTSYVNYRSNCASCHSLSELAYYYEFIPAHTSSPWVYYNTPWWFWWINNPPDTSRGQGSTPIATPERTRDFGSHRSTGNESFSPPPPTRTPPKSGADTTPSSTSSIGKSDTTKSNDGRNTPSVRSSNEGSREQSRESNTTEEAKRKIGSRRK</sequence>
<feature type="compositionally biased region" description="Polar residues" evidence="1">
    <location>
        <begin position="150"/>
        <end position="161"/>
    </location>
</feature>
<keyword evidence="3" id="KW-1185">Reference proteome</keyword>
<name>A0A0P1MZD6_9BACT</name>
<protein>
    <recommendedName>
        <fullName evidence="4">Cytochrome c domain-containing protein</fullName>
    </recommendedName>
</protein>
<feature type="region of interest" description="Disordered" evidence="1">
    <location>
        <begin position="87"/>
        <end position="185"/>
    </location>
</feature>
<proteinExistence type="predicted"/>
<evidence type="ECO:0000313" key="3">
    <source>
        <dbReference type="Proteomes" id="UP000199197"/>
    </source>
</evidence>
<feature type="compositionally biased region" description="Polar residues" evidence="1">
    <location>
        <begin position="129"/>
        <end position="142"/>
    </location>
</feature>
<gene>
    <name evidence="2" type="ORF">JGI23_01047</name>
</gene>
<dbReference type="Proteomes" id="UP000199197">
    <property type="component" value="Unassembled WGS sequence"/>
</dbReference>
<evidence type="ECO:0000256" key="1">
    <source>
        <dbReference type="SAM" id="MobiDB-lite"/>
    </source>
</evidence>
<dbReference type="GO" id="GO:0020037">
    <property type="term" value="F:heme binding"/>
    <property type="evidence" value="ECO:0007669"/>
    <property type="project" value="InterPro"/>
</dbReference>
<dbReference type="AlphaFoldDB" id="A0A0P1MZD6"/>
<accession>A0A0P1MZD6</accession>
<dbReference type="SUPFAM" id="SSF46626">
    <property type="entry name" value="Cytochrome c"/>
    <property type="match status" value="1"/>
</dbReference>
<evidence type="ECO:0000313" key="2">
    <source>
        <dbReference type="EMBL" id="CUT01466.1"/>
    </source>
</evidence>
<evidence type="ECO:0008006" key="4">
    <source>
        <dbReference type="Google" id="ProtNLM"/>
    </source>
</evidence>
<reference evidence="3" key="1">
    <citation type="submission" date="2015-11" db="EMBL/GenBank/DDBJ databases">
        <authorList>
            <person name="Varghese N."/>
        </authorList>
    </citation>
    <scope>NUCLEOTIDE SEQUENCE [LARGE SCALE GENOMIC DNA]</scope>
    <source>
        <strain evidence="3">JGI-23</strain>
    </source>
</reference>